<accession>B9RTY4</accession>
<dbReference type="InParanoid" id="B9RTY4"/>
<evidence type="ECO:0000313" key="2">
    <source>
        <dbReference type="EMBL" id="EEF45366.1"/>
    </source>
</evidence>
<evidence type="ECO:0000259" key="1">
    <source>
        <dbReference type="PROSITE" id="PS50181"/>
    </source>
</evidence>
<dbReference type="InterPro" id="IPR001810">
    <property type="entry name" value="F-box_dom"/>
</dbReference>
<dbReference type="InterPro" id="IPR006527">
    <property type="entry name" value="F-box-assoc_dom_typ1"/>
</dbReference>
<dbReference type="STRING" id="3988.B9RTY4"/>
<dbReference type="SMART" id="SM00256">
    <property type="entry name" value="FBOX"/>
    <property type="match status" value="1"/>
</dbReference>
<dbReference type="InterPro" id="IPR050796">
    <property type="entry name" value="SCF_F-box_component"/>
</dbReference>
<protein>
    <recommendedName>
        <fullName evidence="1">F-box domain-containing protein</fullName>
    </recommendedName>
</protein>
<proteinExistence type="predicted"/>
<feature type="domain" description="F-box" evidence="1">
    <location>
        <begin position="5"/>
        <end position="56"/>
    </location>
</feature>
<gene>
    <name evidence="2" type="ORF">RCOM_0913810</name>
</gene>
<dbReference type="EMBL" id="EQ973814">
    <property type="protein sequence ID" value="EEF45366.1"/>
    <property type="molecule type" value="Genomic_DNA"/>
</dbReference>
<dbReference type="OrthoDB" id="1086486at2759"/>
<dbReference type="OMA" id="PYYVKGH"/>
<dbReference type="CDD" id="cd22157">
    <property type="entry name" value="F-box_AtFBW1-like"/>
    <property type="match status" value="1"/>
</dbReference>
<dbReference type="Pfam" id="PF00646">
    <property type="entry name" value="F-box"/>
    <property type="match status" value="1"/>
</dbReference>
<dbReference type="InterPro" id="IPR017451">
    <property type="entry name" value="F-box-assoc_interact_dom"/>
</dbReference>
<dbReference type="PANTHER" id="PTHR31672:SF13">
    <property type="entry name" value="F-BOX PROTEIN CPR30-LIKE"/>
    <property type="match status" value="1"/>
</dbReference>
<organism evidence="2 3">
    <name type="scientific">Ricinus communis</name>
    <name type="common">Castor bean</name>
    <dbReference type="NCBI Taxonomy" id="3988"/>
    <lineage>
        <taxon>Eukaryota</taxon>
        <taxon>Viridiplantae</taxon>
        <taxon>Streptophyta</taxon>
        <taxon>Embryophyta</taxon>
        <taxon>Tracheophyta</taxon>
        <taxon>Spermatophyta</taxon>
        <taxon>Magnoliopsida</taxon>
        <taxon>eudicotyledons</taxon>
        <taxon>Gunneridae</taxon>
        <taxon>Pentapetalae</taxon>
        <taxon>rosids</taxon>
        <taxon>fabids</taxon>
        <taxon>Malpighiales</taxon>
        <taxon>Euphorbiaceae</taxon>
        <taxon>Acalyphoideae</taxon>
        <taxon>Acalypheae</taxon>
        <taxon>Ricinus</taxon>
    </lineage>
</organism>
<dbReference type="AlphaFoldDB" id="B9RTY4"/>
<dbReference type="PROSITE" id="PS50181">
    <property type="entry name" value="FBOX"/>
    <property type="match status" value="1"/>
</dbReference>
<dbReference type="KEGG" id="rcu:8259090"/>
<dbReference type="SUPFAM" id="SSF81383">
    <property type="entry name" value="F-box domain"/>
    <property type="match status" value="1"/>
</dbReference>
<dbReference type="PANTHER" id="PTHR31672">
    <property type="entry name" value="BNACNNG10540D PROTEIN"/>
    <property type="match status" value="1"/>
</dbReference>
<sequence>MAMMTVASKHLPDDIVTDILTRLPLKSLVRFRCVSKPWLNFLTHSRFPYWLLFRHLHCDTLKDCPHNESSIFLFYNKSSNSRPSRRREVQASDQSRDDQCKLYALGGGFLENSFKFAFEIDFPLIRGKSFEIKTGSCHGMFCLSMDGDHNYGDDANSNSNTLVLWNPSIHDYKILPLPQELGVCAGVCGLGFDSSMEDYKVVSVCDKQVHVFSVKRNLWRNLGGFDYSVFYEAIPLNGCLYWGASKFHKFADRILCFNLSDETFREVPSPPFEPIIPQSIWFYEQFTEQQFFVVATELNLLLWGNSLCVFRQYDQTLWKMKQEKEENDGGVKETWSLLMTLPKITNHESHLRNHYRLHPKCFTKSGKLVLSVRRKRFVMYDGVKFEDLHVQGMGEGRFLKAAAYSESLISPASIRGMNDID</sequence>
<dbReference type="InterPro" id="IPR036047">
    <property type="entry name" value="F-box-like_dom_sf"/>
</dbReference>
<dbReference type="SUPFAM" id="SSF101898">
    <property type="entry name" value="NHL repeat"/>
    <property type="match status" value="1"/>
</dbReference>
<dbReference type="NCBIfam" id="TIGR01640">
    <property type="entry name" value="F_box_assoc_1"/>
    <property type="match status" value="1"/>
</dbReference>
<dbReference type="Gene3D" id="1.20.1280.50">
    <property type="match status" value="1"/>
</dbReference>
<reference evidence="3" key="1">
    <citation type="journal article" date="2010" name="Nat. Biotechnol.">
        <title>Draft genome sequence of the oilseed species Ricinus communis.</title>
        <authorList>
            <person name="Chan A.P."/>
            <person name="Crabtree J."/>
            <person name="Zhao Q."/>
            <person name="Lorenzi H."/>
            <person name="Orvis J."/>
            <person name="Puiu D."/>
            <person name="Melake-Berhan A."/>
            <person name="Jones K.M."/>
            <person name="Redman J."/>
            <person name="Chen G."/>
            <person name="Cahoon E.B."/>
            <person name="Gedil M."/>
            <person name="Stanke M."/>
            <person name="Haas B.J."/>
            <person name="Wortman J.R."/>
            <person name="Fraser-Liggett C.M."/>
            <person name="Ravel J."/>
            <person name="Rabinowicz P.D."/>
        </authorList>
    </citation>
    <scope>NUCLEOTIDE SEQUENCE [LARGE SCALE GENOMIC DNA]</scope>
    <source>
        <strain evidence="3">cv. Hale</strain>
    </source>
</reference>
<name>B9RTY4_RICCO</name>
<dbReference type="Proteomes" id="UP000008311">
    <property type="component" value="Unassembled WGS sequence"/>
</dbReference>
<dbReference type="Pfam" id="PF07734">
    <property type="entry name" value="FBA_1"/>
    <property type="match status" value="1"/>
</dbReference>
<keyword evidence="3" id="KW-1185">Reference proteome</keyword>
<dbReference type="eggNOG" id="ENOG502SIMY">
    <property type="taxonomic scope" value="Eukaryota"/>
</dbReference>
<evidence type="ECO:0000313" key="3">
    <source>
        <dbReference type="Proteomes" id="UP000008311"/>
    </source>
</evidence>